<dbReference type="RefSeq" id="WP_253756674.1">
    <property type="nucleotide sequence ID" value="NZ_BAABKA010000012.1"/>
</dbReference>
<gene>
    <name evidence="1" type="ORF">HD597_011339</name>
</gene>
<protein>
    <submittedName>
        <fullName evidence="1">Uncharacterized protein</fullName>
    </submittedName>
</protein>
<reference evidence="1" key="1">
    <citation type="submission" date="2022-06" db="EMBL/GenBank/DDBJ databases">
        <title>Sequencing the genomes of 1000 actinobacteria strains.</title>
        <authorList>
            <person name="Klenk H.-P."/>
        </authorList>
    </citation>
    <scope>NUCLEOTIDE SEQUENCE</scope>
    <source>
        <strain evidence="1">DSM 46694</strain>
    </source>
</reference>
<comment type="caution">
    <text evidence="1">The sequence shown here is derived from an EMBL/GenBank/DDBJ whole genome shotgun (WGS) entry which is preliminary data.</text>
</comment>
<sequence length="80" mass="9212">MTEPMSDGEIRQIRKDYDEDIERAMQRRDERLRAAIASGRKQVDLVRLMDMSREAIRQALNPEAREAVRAARAAKKQGGE</sequence>
<proteinExistence type="predicted"/>
<accession>A0A9X2GRL6</accession>
<dbReference type="Proteomes" id="UP001139648">
    <property type="component" value="Unassembled WGS sequence"/>
</dbReference>
<name>A0A9X2GRL6_9ACTN</name>
<organism evidence="1 2">
    <name type="scientific">Nonomuraea thailandensis</name>
    <dbReference type="NCBI Taxonomy" id="1188745"/>
    <lineage>
        <taxon>Bacteria</taxon>
        <taxon>Bacillati</taxon>
        <taxon>Actinomycetota</taxon>
        <taxon>Actinomycetes</taxon>
        <taxon>Streptosporangiales</taxon>
        <taxon>Streptosporangiaceae</taxon>
        <taxon>Nonomuraea</taxon>
    </lineage>
</organism>
<keyword evidence="2" id="KW-1185">Reference proteome</keyword>
<evidence type="ECO:0000313" key="1">
    <source>
        <dbReference type="EMBL" id="MCP2364319.1"/>
    </source>
</evidence>
<dbReference type="EMBL" id="JAMZEB010000002">
    <property type="protein sequence ID" value="MCP2364319.1"/>
    <property type="molecule type" value="Genomic_DNA"/>
</dbReference>
<dbReference type="AlphaFoldDB" id="A0A9X2GRL6"/>
<evidence type="ECO:0000313" key="2">
    <source>
        <dbReference type="Proteomes" id="UP001139648"/>
    </source>
</evidence>